<dbReference type="InterPro" id="IPR017438">
    <property type="entry name" value="ATP-NAD_kinase_N"/>
</dbReference>
<dbReference type="HAMAP" id="MF_00361">
    <property type="entry name" value="NAD_kinase"/>
    <property type="match status" value="1"/>
</dbReference>
<dbReference type="InterPro" id="IPR016064">
    <property type="entry name" value="NAD/diacylglycerol_kinase_sf"/>
</dbReference>
<comment type="similarity">
    <text evidence="5">Belongs to the NAD kinase family.</text>
</comment>
<keyword evidence="1 5" id="KW-0808">Transferase</keyword>
<feature type="binding site" evidence="5">
    <location>
        <position position="166"/>
    </location>
    <ligand>
        <name>NAD(+)</name>
        <dbReference type="ChEBI" id="CHEBI:57540"/>
    </ligand>
</feature>
<organism evidence="6">
    <name type="scientific">Candidatus Heimdallarchaeum aukensis</name>
    <dbReference type="NCBI Taxonomy" id="2876573"/>
    <lineage>
        <taxon>Archaea</taxon>
        <taxon>Promethearchaeati</taxon>
        <taxon>Candidatus Heimdallarchaeota</taxon>
        <taxon>Candidatus Heimdallarchaeia (ex Rinke et al. 2021) (nom. nud.)</taxon>
        <taxon>Candidatus Heimdallarchaeales</taxon>
        <taxon>Candidatus Heimdallarchaeaceae</taxon>
        <taxon>Candidatus Heimdallarchaeum</taxon>
    </lineage>
</organism>
<dbReference type="Gene3D" id="2.60.200.30">
    <property type="entry name" value="Probable inorganic polyphosphate/atp-NAD kinase, domain 2"/>
    <property type="match status" value="1"/>
</dbReference>
<dbReference type="GO" id="GO:0046872">
    <property type="term" value="F:metal ion binding"/>
    <property type="evidence" value="ECO:0007669"/>
    <property type="project" value="UniProtKB-UniRule"/>
</dbReference>
<dbReference type="Pfam" id="PF13412">
    <property type="entry name" value="HTH_24"/>
    <property type="match status" value="1"/>
</dbReference>
<keyword evidence="5" id="KW-0067">ATP-binding</keyword>
<feature type="binding site" evidence="5">
    <location>
        <begin position="177"/>
        <end position="182"/>
    </location>
    <ligand>
        <name>NAD(+)</name>
        <dbReference type="ChEBI" id="CHEBI:57540"/>
    </ligand>
</feature>
<reference evidence="6" key="1">
    <citation type="journal article" date="2022" name="Nat. Microbiol.">
        <title>Unique mobile elements and scalable gene flow at the prokaryote-eukaryote boundary revealed by circularized Asgard archaea genomes.</title>
        <authorList>
            <person name="Wu F."/>
            <person name="Speth D.R."/>
            <person name="Philosof A."/>
            <person name="Cremiere A."/>
            <person name="Narayanan A."/>
            <person name="Barco R.A."/>
            <person name="Connon S.A."/>
            <person name="Amend J.P."/>
            <person name="Antoshechkin I.A."/>
            <person name="Orphan V.J."/>
        </authorList>
    </citation>
    <scope>NUCLEOTIDE SEQUENCE</scope>
    <source>
        <strain evidence="6">PM71</strain>
    </source>
</reference>
<comment type="function">
    <text evidence="5">Involved in the regulation of the intracellular balance of NAD and NADP, and is a key enzyme in the biosynthesis of NADP. Catalyzes specifically the phosphorylation on 2'-hydroxyl of the adenosine moiety of NAD to yield NADP.</text>
</comment>
<evidence type="ECO:0000256" key="2">
    <source>
        <dbReference type="ARBA" id="ARBA00022777"/>
    </source>
</evidence>
<sequence length="348" mass="38692">MNILMVIAEEEVFRNFADTIKEQLTSNSDNISFSEITESELDTTLQNSTYTRNIKTTDLVISVGDTGTFLKSIFLSNGEKPVIAASSEKISFFTEMTPNNLEEAVASILSKSYTIDEYNRVVLQDAVSNEYLPALNEIAIFPNRSAQLMSYTLTLDNNYIYRGRADGIIVSTPLGSTGYALSANGPIAYGNPDITLIVPVNPLNKDHHPVVAPAESIISITNLKAKTQIEVIIDGQIRKKIDGQTIKILKARKKAKIVRISKNINIVSRLRNRLVELDLQSLEGVPPSAKYIFKLLHTEGEMTQSEIIQSTGLPSRTVRNALKILSEKGLIGKRRYLHDARQSIYFLI</sequence>
<dbReference type="SUPFAM" id="SSF111331">
    <property type="entry name" value="NAD kinase/diacylglycerol kinase-like"/>
    <property type="match status" value="1"/>
</dbReference>
<evidence type="ECO:0000313" key="6">
    <source>
        <dbReference type="EMBL" id="UJG40916.1"/>
    </source>
</evidence>
<keyword evidence="3 5" id="KW-0521">NADP</keyword>
<keyword evidence="5" id="KW-0963">Cytoplasm</keyword>
<protein>
    <recommendedName>
        <fullName evidence="5">NAD kinase</fullName>
        <ecNumber evidence="5">2.7.1.23</ecNumber>
    </recommendedName>
    <alternativeName>
        <fullName evidence="5">ATP-dependent NAD kinase</fullName>
    </alternativeName>
</protein>
<dbReference type="GO" id="GO:0003951">
    <property type="term" value="F:NAD+ kinase activity"/>
    <property type="evidence" value="ECO:0007669"/>
    <property type="project" value="UniProtKB-UniRule"/>
</dbReference>
<dbReference type="CDD" id="cd00090">
    <property type="entry name" value="HTH_ARSR"/>
    <property type="match status" value="1"/>
</dbReference>
<comment type="caution">
    <text evidence="5">Lacks conserved residue(s) required for the propagation of feature annotation.</text>
</comment>
<gene>
    <name evidence="5" type="primary">nadK</name>
    <name evidence="6" type="ORF">K9W45_00310</name>
</gene>
<evidence type="ECO:0000256" key="4">
    <source>
        <dbReference type="ARBA" id="ARBA00023027"/>
    </source>
</evidence>
<feature type="binding site" evidence="5">
    <location>
        <position position="164"/>
    </location>
    <ligand>
        <name>NAD(+)</name>
        <dbReference type="ChEBI" id="CHEBI:57540"/>
    </ligand>
</feature>
<dbReference type="InterPro" id="IPR017437">
    <property type="entry name" value="ATP-NAD_kinase_PpnK-typ_C"/>
</dbReference>
<dbReference type="InterPro" id="IPR036388">
    <property type="entry name" value="WH-like_DNA-bd_sf"/>
</dbReference>
<dbReference type="Gene3D" id="3.40.50.10330">
    <property type="entry name" value="Probable inorganic polyphosphate/atp-NAD kinase, domain 1"/>
    <property type="match status" value="1"/>
</dbReference>
<dbReference type="InterPro" id="IPR002504">
    <property type="entry name" value="NADK"/>
</dbReference>
<dbReference type="InterPro" id="IPR011991">
    <property type="entry name" value="ArsR-like_HTH"/>
</dbReference>
<dbReference type="EMBL" id="CP084166">
    <property type="protein sequence ID" value="UJG40916.1"/>
    <property type="molecule type" value="Genomic_DNA"/>
</dbReference>
<evidence type="ECO:0000256" key="5">
    <source>
        <dbReference type="HAMAP-Rule" id="MF_00361"/>
    </source>
</evidence>
<dbReference type="InterPro" id="IPR036390">
    <property type="entry name" value="WH_DNA-bd_sf"/>
</dbReference>
<feature type="binding site" evidence="5">
    <location>
        <position position="71"/>
    </location>
    <ligand>
        <name>NAD(+)</name>
        <dbReference type="ChEBI" id="CHEBI:57540"/>
    </ligand>
</feature>
<dbReference type="PANTHER" id="PTHR20275">
    <property type="entry name" value="NAD KINASE"/>
    <property type="match status" value="1"/>
</dbReference>
<dbReference type="SUPFAM" id="SSF46785">
    <property type="entry name" value="Winged helix' DNA-binding domain"/>
    <property type="match status" value="1"/>
</dbReference>
<proteinExistence type="inferred from homology"/>
<evidence type="ECO:0000256" key="1">
    <source>
        <dbReference type="ARBA" id="ARBA00022679"/>
    </source>
</evidence>
<feature type="binding site" evidence="5">
    <location>
        <position position="174"/>
    </location>
    <ligand>
        <name>NAD(+)</name>
        <dbReference type="ChEBI" id="CHEBI:57540"/>
    </ligand>
</feature>
<keyword evidence="5" id="KW-0547">Nucleotide-binding</keyword>
<dbReference type="EC" id="2.7.1.23" evidence="5"/>
<comment type="subcellular location">
    <subcellularLocation>
        <location evidence="5">Cytoplasm</location>
    </subcellularLocation>
</comment>
<dbReference type="GO" id="GO:0005737">
    <property type="term" value="C:cytoplasm"/>
    <property type="evidence" value="ECO:0007669"/>
    <property type="project" value="UniProtKB-SubCell"/>
</dbReference>
<dbReference type="AlphaFoldDB" id="A0A9Y1FLE5"/>
<comment type="catalytic activity">
    <reaction evidence="5">
        <text>NAD(+) + ATP = ADP + NADP(+) + H(+)</text>
        <dbReference type="Rhea" id="RHEA:18629"/>
        <dbReference type="ChEBI" id="CHEBI:15378"/>
        <dbReference type="ChEBI" id="CHEBI:30616"/>
        <dbReference type="ChEBI" id="CHEBI:57540"/>
        <dbReference type="ChEBI" id="CHEBI:58349"/>
        <dbReference type="ChEBI" id="CHEBI:456216"/>
        <dbReference type="EC" id="2.7.1.23"/>
    </reaction>
</comment>
<dbReference type="GO" id="GO:0019674">
    <property type="term" value="P:NAD+ metabolic process"/>
    <property type="evidence" value="ECO:0007669"/>
    <property type="project" value="InterPro"/>
</dbReference>
<dbReference type="GO" id="GO:0006741">
    <property type="term" value="P:NADP+ biosynthetic process"/>
    <property type="evidence" value="ECO:0007669"/>
    <property type="project" value="UniProtKB-UniRule"/>
</dbReference>
<name>A0A9Y1FLE5_9ARCH</name>
<feature type="binding site" evidence="5">
    <location>
        <position position="236"/>
    </location>
    <ligand>
        <name>NAD(+)</name>
        <dbReference type="ChEBI" id="CHEBI:57540"/>
    </ligand>
</feature>
<dbReference type="Proteomes" id="UP001201020">
    <property type="component" value="Chromosome"/>
</dbReference>
<keyword evidence="2 5" id="KW-0418">Kinase</keyword>
<evidence type="ECO:0000256" key="3">
    <source>
        <dbReference type="ARBA" id="ARBA00022857"/>
    </source>
</evidence>
<feature type="binding site" evidence="5">
    <location>
        <begin position="136"/>
        <end position="137"/>
    </location>
    <ligand>
        <name>NAD(+)</name>
        <dbReference type="ChEBI" id="CHEBI:57540"/>
    </ligand>
</feature>
<dbReference type="Pfam" id="PF20143">
    <property type="entry name" value="NAD_kinase_C"/>
    <property type="match status" value="1"/>
</dbReference>
<dbReference type="GO" id="GO:0005524">
    <property type="term" value="F:ATP binding"/>
    <property type="evidence" value="ECO:0007669"/>
    <property type="project" value="UniProtKB-KW"/>
</dbReference>
<comment type="cofactor">
    <cofactor evidence="5">
        <name>a divalent metal cation</name>
        <dbReference type="ChEBI" id="CHEBI:60240"/>
    </cofactor>
</comment>
<accession>A0A9Y1FLE5</accession>
<dbReference type="Gene3D" id="1.10.10.10">
    <property type="entry name" value="Winged helix-like DNA-binding domain superfamily/Winged helix DNA-binding domain"/>
    <property type="match status" value="1"/>
</dbReference>
<dbReference type="PANTHER" id="PTHR20275:SF0">
    <property type="entry name" value="NAD KINASE"/>
    <property type="match status" value="1"/>
</dbReference>
<keyword evidence="4 5" id="KW-0520">NAD</keyword>